<evidence type="ECO:0000313" key="2">
    <source>
        <dbReference type="Proteomes" id="UP000073492"/>
    </source>
</evidence>
<gene>
    <name evidence="1" type="ORF">AC579_838</name>
</gene>
<organism evidence="1 2">
    <name type="scientific">Pseudocercospora musae</name>
    <dbReference type="NCBI Taxonomy" id="113226"/>
    <lineage>
        <taxon>Eukaryota</taxon>
        <taxon>Fungi</taxon>
        <taxon>Dikarya</taxon>
        <taxon>Ascomycota</taxon>
        <taxon>Pezizomycotina</taxon>
        <taxon>Dothideomycetes</taxon>
        <taxon>Dothideomycetidae</taxon>
        <taxon>Mycosphaerellales</taxon>
        <taxon>Mycosphaerellaceae</taxon>
        <taxon>Pseudocercospora</taxon>
    </lineage>
</organism>
<keyword evidence="2" id="KW-1185">Reference proteome</keyword>
<comment type="caution">
    <text evidence="1">The sequence shown here is derived from an EMBL/GenBank/DDBJ whole genome shotgun (WGS) entry which is preliminary data.</text>
</comment>
<reference evidence="1 2" key="1">
    <citation type="submission" date="2015-07" db="EMBL/GenBank/DDBJ databases">
        <title>Comparative genomics of the Sigatoka disease complex on banana suggests a link between parallel evolutionary changes in Pseudocercospora fijiensis and Pseudocercospora eumusae and increased virulence on the banana host.</title>
        <authorList>
            <person name="Chang T.-C."/>
            <person name="Salvucci A."/>
            <person name="Crous P.W."/>
            <person name="Stergiopoulos I."/>
        </authorList>
    </citation>
    <scope>NUCLEOTIDE SEQUENCE [LARGE SCALE GENOMIC DNA]</scope>
    <source>
        <strain evidence="1 2">CBS 116634</strain>
    </source>
</reference>
<dbReference type="Proteomes" id="UP000073492">
    <property type="component" value="Unassembled WGS sequence"/>
</dbReference>
<sequence>MVREFALINDDNVSEDLDWKDMLRPKIVLIPSAGALVWHVCNPCDIPYSDKEMSRCKINKFSNKARACLSMSAYDKLHTVD</sequence>
<dbReference type="OrthoDB" id="289038at2759"/>
<evidence type="ECO:0000313" key="1">
    <source>
        <dbReference type="EMBL" id="KXT11186.1"/>
    </source>
</evidence>
<name>A0A139I918_9PEZI</name>
<dbReference type="AlphaFoldDB" id="A0A139I918"/>
<dbReference type="EMBL" id="LFZO01000216">
    <property type="protein sequence ID" value="KXT11186.1"/>
    <property type="molecule type" value="Genomic_DNA"/>
</dbReference>
<protein>
    <submittedName>
        <fullName evidence="1">Uncharacterized protein</fullName>
    </submittedName>
</protein>
<proteinExistence type="predicted"/>
<accession>A0A139I918</accession>